<dbReference type="AlphaFoldDB" id="A0A2M8L517"/>
<dbReference type="InterPro" id="IPR035093">
    <property type="entry name" value="RelE/ParE_toxin_dom_sf"/>
</dbReference>
<organism evidence="2 3">
    <name type="scientific">Candidatus Shapirobacteria bacterium CG10_big_fil_rev_8_21_14_0_10_38_14</name>
    <dbReference type="NCBI Taxonomy" id="1974483"/>
    <lineage>
        <taxon>Bacteria</taxon>
        <taxon>Candidatus Shapironibacteriota</taxon>
    </lineage>
</organism>
<evidence type="ECO:0008006" key="4">
    <source>
        <dbReference type="Google" id="ProtNLM"/>
    </source>
</evidence>
<dbReference type="Pfam" id="PF05016">
    <property type="entry name" value="ParE_toxin"/>
    <property type="match status" value="1"/>
</dbReference>
<sequence>MYKVAFRERTLKFLTKKLPFKSRKKVLKKIETLAKNPFTPTLDIKKLSFFKNLQKAYRLRIGNLRIIYELDTKKKKIIIYQIDYRRTTTY</sequence>
<dbReference type="PANTHER" id="PTHR38813">
    <property type="match status" value="1"/>
</dbReference>
<evidence type="ECO:0000313" key="3">
    <source>
        <dbReference type="Proteomes" id="UP000229500"/>
    </source>
</evidence>
<evidence type="ECO:0000313" key="2">
    <source>
        <dbReference type="EMBL" id="PJE68902.1"/>
    </source>
</evidence>
<dbReference type="InterPro" id="IPR007712">
    <property type="entry name" value="RelE/ParE_toxin"/>
</dbReference>
<proteinExistence type="predicted"/>
<evidence type="ECO:0000256" key="1">
    <source>
        <dbReference type="ARBA" id="ARBA00022649"/>
    </source>
</evidence>
<dbReference type="SUPFAM" id="SSF143011">
    <property type="entry name" value="RelE-like"/>
    <property type="match status" value="1"/>
</dbReference>
<gene>
    <name evidence="2" type="ORF">COU96_02730</name>
</gene>
<dbReference type="Proteomes" id="UP000229500">
    <property type="component" value="Unassembled WGS sequence"/>
</dbReference>
<keyword evidence="1" id="KW-1277">Toxin-antitoxin system</keyword>
<dbReference type="EMBL" id="PFEL01000097">
    <property type="protein sequence ID" value="PJE68902.1"/>
    <property type="molecule type" value="Genomic_DNA"/>
</dbReference>
<reference evidence="3" key="1">
    <citation type="submission" date="2017-09" db="EMBL/GenBank/DDBJ databases">
        <title>Depth-based differentiation of microbial function through sediment-hosted aquifers and enrichment of novel symbionts in the deep terrestrial subsurface.</title>
        <authorList>
            <person name="Probst A.J."/>
            <person name="Ladd B."/>
            <person name="Jarett J.K."/>
            <person name="Geller-Mcgrath D.E."/>
            <person name="Sieber C.M.K."/>
            <person name="Emerson J.B."/>
            <person name="Anantharaman K."/>
            <person name="Thomas B.C."/>
            <person name="Malmstrom R."/>
            <person name="Stieglmeier M."/>
            <person name="Klingl A."/>
            <person name="Woyke T."/>
            <person name="Ryan C.M."/>
            <person name="Banfield J.F."/>
        </authorList>
    </citation>
    <scope>NUCLEOTIDE SEQUENCE [LARGE SCALE GENOMIC DNA]</scope>
</reference>
<dbReference type="InterPro" id="IPR052747">
    <property type="entry name" value="TA_system_RelE_toxin"/>
</dbReference>
<name>A0A2M8L517_9BACT</name>
<accession>A0A2M8L517</accession>
<dbReference type="Gene3D" id="3.30.2310.20">
    <property type="entry name" value="RelE-like"/>
    <property type="match status" value="1"/>
</dbReference>
<protein>
    <recommendedName>
        <fullName evidence="4">Type II toxin-antitoxin system RelE/ParE family toxin</fullName>
    </recommendedName>
</protein>
<dbReference type="PANTHER" id="PTHR38813:SF1">
    <property type="entry name" value="TOXIN RELE1-RELATED"/>
    <property type="match status" value="1"/>
</dbReference>
<comment type="caution">
    <text evidence="2">The sequence shown here is derived from an EMBL/GenBank/DDBJ whole genome shotgun (WGS) entry which is preliminary data.</text>
</comment>